<keyword evidence="6" id="KW-0645">Protease</keyword>
<dbReference type="SUPFAM" id="SSF69189">
    <property type="entry name" value="Penicillin-binding protein associated domain"/>
    <property type="match status" value="1"/>
</dbReference>
<dbReference type="InterPro" id="IPR012338">
    <property type="entry name" value="Beta-lactam/transpept-like"/>
</dbReference>
<protein>
    <recommendedName>
        <fullName evidence="4">serine-type D-Ala-D-Ala carboxypeptidase</fullName>
        <ecNumber evidence="4">3.4.16.4</ecNumber>
    </recommendedName>
</protein>
<dbReference type="GO" id="GO:0009002">
    <property type="term" value="F:serine-type D-Ala-D-Ala carboxypeptidase activity"/>
    <property type="evidence" value="ECO:0007669"/>
    <property type="project" value="UniProtKB-EC"/>
</dbReference>
<evidence type="ECO:0000256" key="16">
    <source>
        <dbReference type="SAM" id="MobiDB-lite"/>
    </source>
</evidence>
<dbReference type="PANTHER" id="PTHR21581:SF6">
    <property type="entry name" value="TRAFFICKING PROTEIN PARTICLE COMPLEX SUBUNIT 12"/>
    <property type="match status" value="1"/>
</dbReference>
<feature type="domain" description="Peptidase S11 D-Ala-D-Ala carboxypeptidase A C-terminal" evidence="19">
    <location>
        <begin position="310"/>
        <end position="395"/>
    </location>
</feature>
<keyword evidence="5 20" id="KW-0121">Carboxypeptidase</keyword>
<keyword evidence="17" id="KW-0472">Membrane</keyword>
<accession>A0A9D1ZAW8</accession>
<feature type="transmembrane region" description="Helical" evidence="17">
    <location>
        <begin position="417"/>
        <end position="436"/>
    </location>
</feature>
<dbReference type="Gene3D" id="3.40.710.10">
    <property type="entry name" value="DD-peptidase/beta-lactamase superfamily"/>
    <property type="match status" value="1"/>
</dbReference>
<evidence type="ECO:0000256" key="6">
    <source>
        <dbReference type="ARBA" id="ARBA00022670"/>
    </source>
</evidence>
<evidence type="ECO:0000259" key="18">
    <source>
        <dbReference type="Pfam" id="PF00768"/>
    </source>
</evidence>
<evidence type="ECO:0000256" key="15">
    <source>
        <dbReference type="RuleBase" id="RU004016"/>
    </source>
</evidence>
<dbReference type="InterPro" id="IPR018044">
    <property type="entry name" value="Peptidase_S11"/>
</dbReference>
<evidence type="ECO:0000313" key="21">
    <source>
        <dbReference type="Proteomes" id="UP000824133"/>
    </source>
</evidence>
<evidence type="ECO:0000256" key="8">
    <source>
        <dbReference type="ARBA" id="ARBA00022801"/>
    </source>
</evidence>
<evidence type="ECO:0000256" key="14">
    <source>
        <dbReference type="PIRSR" id="PIRSR618044-2"/>
    </source>
</evidence>
<keyword evidence="17" id="KW-1133">Transmembrane helix</keyword>
<keyword evidence="9" id="KW-0133">Cell shape</keyword>
<evidence type="ECO:0000313" key="20">
    <source>
        <dbReference type="EMBL" id="HIY79931.1"/>
    </source>
</evidence>
<evidence type="ECO:0000256" key="10">
    <source>
        <dbReference type="ARBA" id="ARBA00022984"/>
    </source>
</evidence>
<comment type="similarity">
    <text evidence="3 15">Belongs to the peptidase S11 family.</text>
</comment>
<dbReference type="InterPro" id="IPR012907">
    <property type="entry name" value="Peptidase_S11_C"/>
</dbReference>
<reference evidence="20" key="2">
    <citation type="submission" date="2021-04" db="EMBL/GenBank/DDBJ databases">
        <authorList>
            <person name="Gilroy R."/>
        </authorList>
    </citation>
    <scope>NUCLEOTIDE SEQUENCE</scope>
    <source>
        <strain evidence="20">ChiHjej10B9-743</strain>
    </source>
</reference>
<gene>
    <name evidence="20" type="ORF">IAA42_05800</name>
</gene>
<evidence type="ECO:0000256" key="17">
    <source>
        <dbReference type="SAM" id="Phobius"/>
    </source>
</evidence>
<keyword evidence="8" id="KW-0378">Hydrolase</keyword>
<dbReference type="InterPro" id="IPR001967">
    <property type="entry name" value="Peptidase_S11_N"/>
</dbReference>
<dbReference type="InterPro" id="IPR037167">
    <property type="entry name" value="Peptidase_S11_C_sf"/>
</dbReference>
<keyword evidence="11" id="KW-0961">Cell wall biogenesis/degradation</keyword>
<evidence type="ECO:0000259" key="19">
    <source>
        <dbReference type="Pfam" id="PF07943"/>
    </source>
</evidence>
<evidence type="ECO:0000256" key="2">
    <source>
        <dbReference type="ARBA" id="ARBA00004752"/>
    </source>
</evidence>
<dbReference type="GO" id="GO:0008360">
    <property type="term" value="P:regulation of cell shape"/>
    <property type="evidence" value="ECO:0007669"/>
    <property type="project" value="UniProtKB-KW"/>
</dbReference>
<dbReference type="AlphaFoldDB" id="A0A9D1ZAW8"/>
<evidence type="ECO:0000256" key="3">
    <source>
        <dbReference type="ARBA" id="ARBA00007164"/>
    </source>
</evidence>
<dbReference type="SUPFAM" id="SSF56601">
    <property type="entry name" value="beta-lactamase/transpeptidase-like"/>
    <property type="match status" value="1"/>
</dbReference>
<dbReference type="EMBL" id="DXCP01000043">
    <property type="protein sequence ID" value="HIY79931.1"/>
    <property type="molecule type" value="Genomic_DNA"/>
</dbReference>
<keyword evidence="10" id="KW-0573">Peptidoglycan synthesis</keyword>
<feature type="active site" description="Proton acceptor" evidence="13">
    <location>
        <position position="82"/>
    </location>
</feature>
<dbReference type="GO" id="GO:0071555">
    <property type="term" value="P:cell wall organization"/>
    <property type="evidence" value="ECO:0007669"/>
    <property type="project" value="UniProtKB-KW"/>
</dbReference>
<evidence type="ECO:0000256" key="12">
    <source>
        <dbReference type="ARBA" id="ARBA00034000"/>
    </source>
</evidence>
<feature type="domain" description="Peptidase S11 D-alanyl-D-alanine carboxypeptidase A N-terminal" evidence="18">
    <location>
        <begin position="44"/>
        <end position="281"/>
    </location>
</feature>
<comment type="catalytic activity">
    <reaction evidence="12">
        <text>Preferential cleavage: (Ac)2-L-Lys-D-Ala-|-D-Ala. Also transpeptidation of peptidyl-alanyl moieties that are N-acyl substituents of D-alanine.</text>
        <dbReference type="EC" id="3.4.16.4"/>
    </reaction>
</comment>
<dbReference type="InterPro" id="IPR015956">
    <property type="entry name" value="Peniciliin-bd_prot_C_sf"/>
</dbReference>
<dbReference type="EC" id="3.4.16.4" evidence="4"/>
<comment type="caution">
    <text evidence="20">The sequence shown here is derived from an EMBL/GenBank/DDBJ whole genome shotgun (WGS) entry which is preliminary data.</text>
</comment>
<sequence length="482" mass="50806">MKGLTRRLRALSASLVLVLVLVLDAGAVPLPALAEDAAQTAYSAAEPPTLTSSKALLVERETGTTLLEVGADERAYPASLTKVMTALVVLENADLDAEVTVEEGDLDEVTWDSSIAGLKVGETLTVRDLLACLLVPSGNDASYVLARFVGGGDWHAFVDMMNERAAQLGCEGTHFANPCGLHDDNHYSTARDLVRIFEAALTHPEFEEIAGSESWNLPETSQNPARTLESTDTLLDPESPVYMGDTVVASKTGTTLEGGRCLIALAQRDGRTLVGVVLGAPMDADAEGVTSNFYDMRSLLEWGFGAWRTGDVVAVGDVVGSAEVSLSSDGDAVDALATSSIAATVPSETTLDDLTLTPSWDEAFQAPLDADAPLGKVSVALGDRELGTVTVAAAHAMALSIPSYLVWWLTSDPVHTVLAVVGVVAVLVVVGLIASAPSRSRRRRSKATSSPQRRAVARSVEPTRLKTPAKAKGKHIGSHMRR</sequence>
<name>A0A9D1ZAW8_9ACTN</name>
<evidence type="ECO:0000256" key="13">
    <source>
        <dbReference type="PIRSR" id="PIRSR618044-1"/>
    </source>
</evidence>
<dbReference type="Pfam" id="PF07943">
    <property type="entry name" value="PBP5_C"/>
    <property type="match status" value="1"/>
</dbReference>
<dbReference type="GO" id="GO:0006508">
    <property type="term" value="P:proteolysis"/>
    <property type="evidence" value="ECO:0007669"/>
    <property type="project" value="UniProtKB-KW"/>
</dbReference>
<dbReference type="GO" id="GO:0009252">
    <property type="term" value="P:peptidoglycan biosynthetic process"/>
    <property type="evidence" value="ECO:0007669"/>
    <property type="project" value="UniProtKB-KW"/>
</dbReference>
<evidence type="ECO:0000256" key="7">
    <source>
        <dbReference type="ARBA" id="ARBA00022729"/>
    </source>
</evidence>
<proteinExistence type="inferred from homology"/>
<comment type="function">
    <text evidence="1">Removes C-terminal D-alanyl residues from sugar-peptide cell wall precursors.</text>
</comment>
<dbReference type="Gene3D" id="2.60.410.10">
    <property type="entry name" value="D-Ala-D-Ala carboxypeptidase, C-terminal domain"/>
    <property type="match status" value="1"/>
</dbReference>
<dbReference type="Pfam" id="PF00768">
    <property type="entry name" value="Peptidase_S11"/>
    <property type="match status" value="1"/>
</dbReference>
<feature type="compositionally biased region" description="Basic residues" evidence="16">
    <location>
        <begin position="467"/>
        <end position="482"/>
    </location>
</feature>
<organism evidence="20 21">
    <name type="scientific">Candidatus Olsenella excrementavium</name>
    <dbReference type="NCBI Taxonomy" id="2838709"/>
    <lineage>
        <taxon>Bacteria</taxon>
        <taxon>Bacillati</taxon>
        <taxon>Actinomycetota</taxon>
        <taxon>Coriobacteriia</taxon>
        <taxon>Coriobacteriales</taxon>
        <taxon>Atopobiaceae</taxon>
        <taxon>Olsenella</taxon>
    </lineage>
</organism>
<dbReference type="PANTHER" id="PTHR21581">
    <property type="entry name" value="D-ALANYL-D-ALANINE CARBOXYPEPTIDASE"/>
    <property type="match status" value="1"/>
</dbReference>
<keyword evidence="7" id="KW-0732">Signal</keyword>
<evidence type="ECO:0000256" key="1">
    <source>
        <dbReference type="ARBA" id="ARBA00003217"/>
    </source>
</evidence>
<feature type="region of interest" description="Disordered" evidence="16">
    <location>
        <begin position="440"/>
        <end position="482"/>
    </location>
</feature>
<evidence type="ECO:0000256" key="4">
    <source>
        <dbReference type="ARBA" id="ARBA00012448"/>
    </source>
</evidence>
<evidence type="ECO:0000256" key="9">
    <source>
        <dbReference type="ARBA" id="ARBA00022960"/>
    </source>
</evidence>
<feature type="active site" description="Acyl-ester intermediate" evidence="13">
    <location>
        <position position="79"/>
    </location>
</feature>
<comment type="pathway">
    <text evidence="2">Cell wall biogenesis; peptidoglycan biosynthesis.</text>
</comment>
<evidence type="ECO:0000256" key="5">
    <source>
        <dbReference type="ARBA" id="ARBA00022645"/>
    </source>
</evidence>
<dbReference type="PRINTS" id="PR00725">
    <property type="entry name" value="DADACBPTASE1"/>
</dbReference>
<feature type="active site" evidence="13">
    <location>
        <position position="137"/>
    </location>
</feature>
<evidence type="ECO:0000256" key="11">
    <source>
        <dbReference type="ARBA" id="ARBA00023316"/>
    </source>
</evidence>
<feature type="binding site" evidence="14">
    <location>
        <position position="251"/>
    </location>
    <ligand>
        <name>substrate</name>
    </ligand>
</feature>
<keyword evidence="17" id="KW-0812">Transmembrane</keyword>
<reference evidence="20" key="1">
    <citation type="journal article" date="2021" name="PeerJ">
        <title>Extensive microbial diversity within the chicken gut microbiome revealed by metagenomics and culture.</title>
        <authorList>
            <person name="Gilroy R."/>
            <person name="Ravi A."/>
            <person name="Getino M."/>
            <person name="Pursley I."/>
            <person name="Horton D.L."/>
            <person name="Alikhan N.F."/>
            <person name="Baker D."/>
            <person name="Gharbi K."/>
            <person name="Hall N."/>
            <person name="Watson M."/>
            <person name="Adriaenssens E.M."/>
            <person name="Foster-Nyarko E."/>
            <person name="Jarju S."/>
            <person name="Secka A."/>
            <person name="Antonio M."/>
            <person name="Oren A."/>
            <person name="Chaudhuri R.R."/>
            <person name="La Ragione R."/>
            <person name="Hildebrand F."/>
            <person name="Pallen M.J."/>
        </authorList>
    </citation>
    <scope>NUCLEOTIDE SEQUENCE</scope>
    <source>
        <strain evidence="20">ChiHjej10B9-743</strain>
    </source>
</reference>
<dbReference type="Proteomes" id="UP000824133">
    <property type="component" value="Unassembled WGS sequence"/>
</dbReference>